<organism evidence="2 3">
    <name type="scientific">Pseudonocardia alaniniphila</name>
    <dbReference type="NCBI Taxonomy" id="75291"/>
    <lineage>
        <taxon>Bacteria</taxon>
        <taxon>Bacillati</taxon>
        <taxon>Actinomycetota</taxon>
        <taxon>Actinomycetes</taxon>
        <taxon>Pseudonocardiales</taxon>
        <taxon>Pseudonocardiaceae</taxon>
        <taxon>Pseudonocardia</taxon>
    </lineage>
</organism>
<dbReference type="RefSeq" id="WP_241035597.1">
    <property type="nucleotide sequence ID" value="NZ_BAAAJF010000024.1"/>
</dbReference>
<dbReference type="Proteomes" id="UP001299970">
    <property type="component" value="Unassembled WGS sequence"/>
</dbReference>
<feature type="signal peptide" evidence="1">
    <location>
        <begin position="1"/>
        <end position="21"/>
    </location>
</feature>
<reference evidence="2 3" key="1">
    <citation type="submission" date="2022-03" db="EMBL/GenBank/DDBJ databases">
        <title>Pseudonocardia alaer sp. nov., a novel actinomycete isolated from reed forest soil.</title>
        <authorList>
            <person name="Wang L."/>
        </authorList>
    </citation>
    <scope>NUCLEOTIDE SEQUENCE [LARGE SCALE GENOMIC DNA]</scope>
    <source>
        <strain evidence="2 3">Y-16303</strain>
    </source>
</reference>
<evidence type="ECO:0000313" key="2">
    <source>
        <dbReference type="EMBL" id="MCH6165564.1"/>
    </source>
</evidence>
<dbReference type="EMBL" id="JAKXMK010000006">
    <property type="protein sequence ID" value="MCH6165564.1"/>
    <property type="molecule type" value="Genomic_DNA"/>
</dbReference>
<dbReference type="SUPFAM" id="SSF53850">
    <property type="entry name" value="Periplasmic binding protein-like II"/>
    <property type="match status" value="1"/>
</dbReference>
<dbReference type="InterPro" id="IPR006059">
    <property type="entry name" value="SBP"/>
</dbReference>
<feature type="chain" id="PRO_5047214175" evidence="1">
    <location>
        <begin position="22"/>
        <end position="470"/>
    </location>
</feature>
<keyword evidence="3" id="KW-1185">Reference proteome</keyword>
<name>A0ABS9TAJ9_9PSEU</name>
<protein>
    <submittedName>
        <fullName evidence="2">Extracellular solute-binding protein</fullName>
    </submittedName>
</protein>
<gene>
    <name evidence="2" type="ORF">MMF94_07710</name>
</gene>
<dbReference type="Gene3D" id="3.40.190.10">
    <property type="entry name" value="Periplasmic binding protein-like II"/>
    <property type="match status" value="2"/>
</dbReference>
<evidence type="ECO:0000313" key="3">
    <source>
        <dbReference type="Proteomes" id="UP001299970"/>
    </source>
</evidence>
<dbReference type="PANTHER" id="PTHR43649">
    <property type="entry name" value="ARABINOSE-BINDING PROTEIN-RELATED"/>
    <property type="match status" value="1"/>
</dbReference>
<sequence length="470" mass="49621">MPGRTARIAVALSAVAALALAGCAGGGSSDAGDPQRNADAKTVTLTIAANVAQGGKNAQEADWIVNYIIPEFTKRMADQGVQATVTLQPSGVDDEQFKTKLSLDMRSGGGADVVALDGIWVGEFAQAGYIQPLDEAVGPAAESWDGWAQIPDTVEQLASFNGKRYGIPYGTDGRVLFYNKELFARAGLPADWQPTSWQEVIDAATRLKQLPGVDPIQLNAGTAMGEATTMQGVLPLLAGTGAHLNTDGKWMGDSQQLRDVLGLYQKIYGGGLGDPQLQQEAKGRDKSFQEFAAGRVGILLESDYFWRSVVAPKDGIAPMANRDQVVGYAKIPAEQPGKGLSGQDFVSMSGGSMRAINPATKYPQQAWQLLAFMNSAEAVRAQLGDTARITQRDDVNADVLGRDPMLSFVAEQVLPLTAYRPGLAEYPQVSQALQEATAAVVSGTAPDQAAQQYRTALEGALGGADNITTG</sequence>
<dbReference type="PROSITE" id="PS51257">
    <property type="entry name" value="PROKAR_LIPOPROTEIN"/>
    <property type="match status" value="1"/>
</dbReference>
<keyword evidence="1" id="KW-0732">Signal</keyword>
<proteinExistence type="predicted"/>
<dbReference type="Pfam" id="PF01547">
    <property type="entry name" value="SBP_bac_1"/>
    <property type="match status" value="1"/>
</dbReference>
<evidence type="ECO:0000256" key="1">
    <source>
        <dbReference type="SAM" id="SignalP"/>
    </source>
</evidence>
<comment type="caution">
    <text evidence="2">The sequence shown here is derived from an EMBL/GenBank/DDBJ whole genome shotgun (WGS) entry which is preliminary data.</text>
</comment>
<accession>A0ABS9TAJ9</accession>
<dbReference type="PANTHER" id="PTHR43649:SF14">
    <property type="entry name" value="BLR3389 PROTEIN"/>
    <property type="match status" value="1"/>
</dbReference>
<dbReference type="InterPro" id="IPR050490">
    <property type="entry name" value="Bact_solute-bd_prot1"/>
</dbReference>